<dbReference type="EMBL" id="LR797395">
    <property type="protein sequence ID" value="CAB4213218.1"/>
    <property type="molecule type" value="Genomic_DNA"/>
</dbReference>
<evidence type="ECO:0000313" key="7">
    <source>
        <dbReference type="EMBL" id="CAB4178303.1"/>
    </source>
</evidence>
<dbReference type="GO" id="GO:0007059">
    <property type="term" value="P:chromosome segregation"/>
    <property type="evidence" value="ECO:0007669"/>
    <property type="project" value="TreeGrafter"/>
</dbReference>
<evidence type="ECO:0000259" key="1">
    <source>
        <dbReference type="SMART" id="SM00470"/>
    </source>
</evidence>
<name>A0A6J7X3U7_9CAUD</name>
<dbReference type="EMBL" id="LR796762">
    <property type="protein sequence ID" value="CAB4164775.1"/>
    <property type="molecule type" value="Genomic_DNA"/>
</dbReference>
<dbReference type="EMBL" id="LR796698">
    <property type="protein sequence ID" value="CAB4160386.1"/>
    <property type="molecule type" value="Genomic_DNA"/>
</dbReference>
<protein>
    <submittedName>
        <fullName evidence="12">ParB/Sulfiredoxin</fullName>
    </submittedName>
</protein>
<evidence type="ECO:0000313" key="10">
    <source>
        <dbReference type="EMBL" id="CAB4213218.1"/>
    </source>
</evidence>
<organism evidence="12">
    <name type="scientific">uncultured Caudovirales phage</name>
    <dbReference type="NCBI Taxonomy" id="2100421"/>
    <lineage>
        <taxon>Viruses</taxon>
        <taxon>Duplodnaviria</taxon>
        <taxon>Heunggongvirae</taxon>
        <taxon>Uroviricota</taxon>
        <taxon>Caudoviricetes</taxon>
        <taxon>Peduoviridae</taxon>
        <taxon>Maltschvirus</taxon>
        <taxon>Maltschvirus maltsch</taxon>
    </lineage>
</organism>
<evidence type="ECO:0000313" key="13">
    <source>
        <dbReference type="EMBL" id="CAB5228637.1"/>
    </source>
</evidence>
<sequence>MSGIHKSIEHLATPLEKLVHLENNPRKGNIDAIVASYREFGQVKPIVIKDNADGTSTIIAGNHQYEAAKKLGWEKIACVKFEGDISSAIAYALADNRTNELGTTDSDMLFELLEEVGEEYDDLIDALGWDEIELAGMEGDYLHEDNAPYVAPVIQPIFPLLSDEPDNPTAVSTIMDNGETKLTAPQGTDTHQAVTQGAPSVVSNGSKTIVQYTLVFDSADQQRKWYDFIRWLKSDPGTDGETTAERVLNFVDAHANY</sequence>
<reference evidence="12" key="1">
    <citation type="submission" date="2020-05" db="EMBL/GenBank/DDBJ databases">
        <authorList>
            <person name="Chiriac C."/>
            <person name="Salcher M."/>
            <person name="Ghai R."/>
            <person name="Kavagutti S V."/>
        </authorList>
    </citation>
    <scope>NUCLEOTIDE SEQUENCE</scope>
</reference>
<dbReference type="PANTHER" id="PTHR33375:SF1">
    <property type="entry name" value="CHROMOSOME-PARTITIONING PROTEIN PARB-RELATED"/>
    <property type="match status" value="1"/>
</dbReference>
<dbReference type="EMBL" id="LR797452">
    <property type="protein sequence ID" value="CAB4217996.1"/>
    <property type="molecule type" value="Genomic_DNA"/>
</dbReference>
<evidence type="ECO:0000313" key="4">
    <source>
        <dbReference type="EMBL" id="CAB4160386.1"/>
    </source>
</evidence>
<proteinExistence type="predicted"/>
<dbReference type="InterPro" id="IPR036086">
    <property type="entry name" value="ParB/Sulfiredoxin_sf"/>
</dbReference>
<dbReference type="EMBL" id="LR798395">
    <property type="protein sequence ID" value="CAB5228637.1"/>
    <property type="molecule type" value="Genomic_DNA"/>
</dbReference>
<evidence type="ECO:0000313" key="3">
    <source>
        <dbReference type="EMBL" id="CAB4156550.1"/>
    </source>
</evidence>
<feature type="domain" description="ParB-like N-terminal" evidence="1">
    <location>
        <begin position="11"/>
        <end position="97"/>
    </location>
</feature>
<dbReference type="SMART" id="SM00470">
    <property type="entry name" value="ParB"/>
    <property type="match status" value="1"/>
</dbReference>
<dbReference type="EMBL" id="LR797177">
    <property type="protein sequence ID" value="CAB4191781.1"/>
    <property type="molecule type" value="Genomic_DNA"/>
</dbReference>
<dbReference type="EMBL" id="LR796961">
    <property type="protein sequence ID" value="CAB4178303.1"/>
    <property type="molecule type" value="Genomic_DNA"/>
</dbReference>
<dbReference type="InterPro" id="IPR050336">
    <property type="entry name" value="Chromosome_partition/occlusion"/>
</dbReference>
<evidence type="ECO:0000313" key="8">
    <source>
        <dbReference type="EMBL" id="CAB4191781.1"/>
    </source>
</evidence>
<dbReference type="Gene3D" id="3.90.1530.10">
    <property type="entry name" value="Conserved hypothetical protein from pyrococcus furiosus pfu- 392566-001, ParB domain"/>
    <property type="match status" value="1"/>
</dbReference>
<dbReference type="EMBL" id="LR796878">
    <property type="protein sequence ID" value="CAB4172326.1"/>
    <property type="molecule type" value="Genomic_DNA"/>
</dbReference>
<dbReference type="Pfam" id="PF02195">
    <property type="entry name" value="ParB_N"/>
    <property type="match status" value="1"/>
</dbReference>
<accession>A0A6J7X3U7</accession>
<evidence type="ECO:0000313" key="2">
    <source>
        <dbReference type="EMBL" id="CAB4145078.1"/>
    </source>
</evidence>
<evidence type="ECO:0000313" key="9">
    <source>
        <dbReference type="EMBL" id="CAB4200776.1"/>
    </source>
</evidence>
<dbReference type="EMBL" id="LR797305">
    <property type="protein sequence ID" value="CAB4200776.1"/>
    <property type="molecule type" value="Genomic_DNA"/>
</dbReference>
<dbReference type="EMBL" id="LR796443">
    <property type="protein sequence ID" value="CAB4145078.1"/>
    <property type="molecule type" value="Genomic_DNA"/>
</dbReference>
<evidence type="ECO:0000313" key="11">
    <source>
        <dbReference type="EMBL" id="CAB4217996.1"/>
    </source>
</evidence>
<evidence type="ECO:0000313" key="6">
    <source>
        <dbReference type="EMBL" id="CAB4172326.1"/>
    </source>
</evidence>
<dbReference type="SUPFAM" id="SSF110849">
    <property type="entry name" value="ParB/Sulfiredoxin"/>
    <property type="match status" value="1"/>
</dbReference>
<evidence type="ECO:0000313" key="12">
    <source>
        <dbReference type="EMBL" id="CAB5225230.1"/>
    </source>
</evidence>
<dbReference type="EMBL" id="LR798341">
    <property type="protein sequence ID" value="CAB5225230.1"/>
    <property type="molecule type" value="Genomic_DNA"/>
</dbReference>
<evidence type="ECO:0000313" key="5">
    <source>
        <dbReference type="EMBL" id="CAB4164775.1"/>
    </source>
</evidence>
<gene>
    <name evidence="7" type="ORF">UFOVP1002_56</name>
    <name evidence="8" type="ORF">UFOVP1217_139</name>
    <name evidence="9" type="ORF">UFOVP1343_123</name>
    <name evidence="10" type="ORF">UFOVP1438_172</name>
    <name evidence="13" type="ORF">UFOVP1541_13</name>
    <name evidence="11" type="ORF">UFOVP1592_168</name>
    <name evidence="2" type="ORF">UFOVP465_29</name>
    <name evidence="3" type="ORF">UFOVP666_75</name>
    <name evidence="4" type="ORF">UFOVP727_152</name>
    <name evidence="12" type="ORF">UFOVP741_155</name>
    <name evidence="5" type="ORF">UFOVP819_103</name>
    <name evidence="6" type="ORF">UFOVP926_169</name>
</gene>
<dbReference type="EMBL" id="LR796644">
    <property type="protein sequence ID" value="CAB4156550.1"/>
    <property type="molecule type" value="Genomic_DNA"/>
</dbReference>
<dbReference type="InterPro" id="IPR003115">
    <property type="entry name" value="ParB_N"/>
</dbReference>
<dbReference type="PANTHER" id="PTHR33375">
    <property type="entry name" value="CHROMOSOME-PARTITIONING PROTEIN PARB-RELATED"/>
    <property type="match status" value="1"/>
</dbReference>